<protein>
    <recommendedName>
        <fullName evidence="3">Glyoxalase</fullName>
    </recommendedName>
</protein>
<dbReference type="EMBL" id="CP003969">
    <property type="protein sequence ID" value="AGP38022.1"/>
    <property type="molecule type" value="Genomic_DNA"/>
</dbReference>
<evidence type="ECO:0000313" key="1">
    <source>
        <dbReference type="EMBL" id="AGP38022.1"/>
    </source>
</evidence>
<dbReference type="HOGENOM" id="CLU_095331_0_0_7"/>
<dbReference type="InterPro" id="IPR029068">
    <property type="entry name" value="Glyas_Bleomycin-R_OHBP_Dase"/>
</dbReference>
<dbReference type="RefSeq" id="WP_020737559.1">
    <property type="nucleotide sequence ID" value="NC_021658.1"/>
</dbReference>
<dbReference type="KEGG" id="scu:SCE1572_28240"/>
<gene>
    <name evidence="1" type="ORF">SCE1572_28240</name>
</gene>
<sequence>MSEATTIPVLPCVSMPETLAFYGALGFEVTHQQTTPNVYAATRRGDVHLHFMGLKRLDPRESYSTCLVLVHEVERLHETFSEGLRRAYGKVPVAGFPRISRMKKGQSRFTVVDVAGNSVIFIRRDAPDDDDEGAARSRSNSRLGRALRAAARLRDFKNDDAAAAKVLDVALARKEDADAPLERARALAARLELAVALGEEARARALRAELDEAPLSEEERAPIRPLLDAVDALERSQR</sequence>
<dbReference type="SUPFAM" id="SSF54593">
    <property type="entry name" value="Glyoxalase/Bleomycin resistance protein/Dihydroxybiphenyl dioxygenase"/>
    <property type="match status" value="1"/>
</dbReference>
<dbReference type="Proteomes" id="UP000014803">
    <property type="component" value="Chromosome"/>
</dbReference>
<proteinExistence type="predicted"/>
<evidence type="ECO:0008006" key="3">
    <source>
        <dbReference type="Google" id="ProtNLM"/>
    </source>
</evidence>
<dbReference type="eggNOG" id="COG0346">
    <property type="taxonomic scope" value="Bacteria"/>
</dbReference>
<organism evidence="1 2">
    <name type="scientific">Sorangium cellulosum So0157-2</name>
    <dbReference type="NCBI Taxonomy" id="1254432"/>
    <lineage>
        <taxon>Bacteria</taxon>
        <taxon>Pseudomonadati</taxon>
        <taxon>Myxococcota</taxon>
        <taxon>Polyangia</taxon>
        <taxon>Polyangiales</taxon>
        <taxon>Polyangiaceae</taxon>
        <taxon>Sorangium</taxon>
    </lineage>
</organism>
<reference evidence="1 2" key="1">
    <citation type="journal article" date="2013" name="Sci. Rep.">
        <title>Extraordinary expansion of a Sorangium cellulosum genome from an alkaline milieu.</title>
        <authorList>
            <person name="Han K."/>
            <person name="Li Z.F."/>
            <person name="Peng R."/>
            <person name="Zhu L.P."/>
            <person name="Zhou T."/>
            <person name="Wang L.G."/>
            <person name="Li S.G."/>
            <person name="Zhang X.B."/>
            <person name="Hu W."/>
            <person name="Wu Z.H."/>
            <person name="Qin N."/>
            <person name="Li Y.Z."/>
        </authorList>
    </citation>
    <scope>NUCLEOTIDE SEQUENCE [LARGE SCALE GENOMIC DNA]</scope>
    <source>
        <strain evidence="1 2">So0157-2</strain>
    </source>
</reference>
<evidence type="ECO:0000313" key="2">
    <source>
        <dbReference type="Proteomes" id="UP000014803"/>
    </source>
</evidence>
<accession>S4XXW2</accession>
<dbReference type="Gene3D" id="3.10.180.10">
    <property type="entry name" value="2,3-Dihydroxybiphenyl 1,2-Dioxygenase, domain 1"/>
    <property type="match status" value="1"/>
</dbReference>
<dbReference type="STRING" id="1254432.SCE1572_28240"/>
<name>S4XXW2_SORCE</name>
<dbReference type="AlphaFoldDB" id="S4XXW2"/>
<dbReference type="OrthoDB" id="6624781at2"/>
<dbReference type="PATRIC" id="fig|1254432.3.peg.6386"/>